<protein>
    <submittedName>
        <fullName evidence="2">Uncharacterized protein</fullName>
    </submittedName>
</protein>
<sequence>MKRPKNQKHESDSVESKRENPTIDVSNDTSESIIQRRKDEMKKPKKQKRGSKSRESKKGHHSRSDDGSKSKNPSRKKRMKKPKKPKRESNSIKSKKGHSSIDRSDDASESEDHSVKNEIKKPKKKRSDSHSRESNKRHHDGSKSKTRSRKDRIKKPKKQKRDRKFAESKRGHRSWSDDAPEPETKSKKHGKKKRKKHKHGNSTNSDITSNGPFFDEPRKKSHENESAGLHHSSSLDFLEIMPINSSENLNTPSSNEKNEEATEVERINNNCFQGHRLIPRSGLNKSQPVSIDLPVKPEKRSFQATNSAAILSNYLDDFKNHLSRYIAVNHDKELPVPEFPQQDTEQNMLRRPWYGFNFSRKNASNM</sequence>
<comment type="caution">
    <text evidence="2">The sequence shown here is derived from an EMBL/GenBank/DDBJ whole genome shotgun (WGS) entry which is preliminary data.</text>
</comment>
<dbReference type="EMBL" id="JBJKFK010007245">
    <property type="protein sequence ID" value="KAL3307482.1"/>
    <property type="molecule type" value="Genomic_DNA"/>
</dbReference>
<evidence type="ECO:0000256" key="1">
    <source>
        <dbReference type="SAM" id="MobiDB-lite"/>
    </source>
</evidence>
<feature type="compositionally biased region" description="Basic residues" evidence="1">
    <location>
        <begin position="186"/>
        <end position="200"/>
    </location>
</feature>
<dbReference type="Proteomes" id="UP001626550">
    <property type="component" value="Unassembled WGS sequence"/>
</dbReference>
<keyword evidence="3" id="KW-1185">Reference proteome</keyword>
<feature type="compositionally biased region" description="Basic and acidic residues" evidence="1">
    <location>
        <begin position="215"/>
        <end position="225"/>
    </location>
</feature>
<feature type="region of interest" description="Disordered" evidence="1">
    <location>
        <begin position="1"/>
        <end position="233"/>
    </location>
</feature>
<evidence type="ECO:0000313" key="2">
    <source>
        <dbReference type="EMBL" id="KAL3307482.1"/>
    </source>
</evidence>
<gene>
    <name evidence="2" type="ORF">Ciccas_014001</name>
</gene>
<proteinExistence type="predicted"/>
<reference evidence="2 3" key="1">
    <citation type="submission" date="2024-11" db="EMBL/GenBank/DDBJ databases">
        <title>Adaptive evolution of stress response genes in parasites aligns with host niche diversity.</title>
        <authorList>
            <person name="Hahn C."/>
            <person name="Resl P."/>
        </authorList>
    </citation>
    <scope>NUCLEOTIDE SEQUENCE [LARGE SCALE GENOMIC DNA]</scope>
    <source>
        <strain evidence="2">EGGRZ-B1_66</strain>
        <tissue evidence="2">Body</tissue>
    </source>
</reference>
<feature type="compositionally biased region" description="Basic and acidic residues" evidence="1">
    <location>
        <begin position="7"/>
        <end position="21"/>
    </location>
</feature>
<feature type="compositionally biased region" description="Basic and acidic residues" evidence="1">
    <location>
        <begin position="99"/>
        <end position="120"/>
    </location>
</feature>
<feature type="compositionally biased region" description="Polar residues" evidence="1">
    <location>
        <begin position="23"/>
        <end position="33"/>
    </location>
</feature>
<evidence type="ECO:0000313" key="3">
    <source>
        <dbReference type="Proteomes" id="UP001626550"/>
    </source>
</evidence>
<feature type="compositionally biased region" description="Basic residues" evidence="1">
    <location>
        <begin position="135"/>
        <end position="163"/>
    </location>
</feature>
<feature type="compositionally biased region" description="Basic residues" evidence="1">
    <location>
        <begin position="72"/>
        <end position="86"/>
    </location>
</feature>
<organism evidence="2 3">
    <name type="scientific">Cichlidogyrus casuarinus</name>
    <dbReference type="NCBI Taxonomy" id="1844966"/>
    <lineage>
        <taxon>Eukaryota</taxon>
        <taxon>Metazoa</taxon>
        <taxon>Spiralia</taxon>
        <taxon>Lophotrochozoa</taxon>
        <taxon>Platyhelminthes</taxon>
        <taxon>Monogenea</taxon>
        <taxon>Monopisthocotylea</taxon>
        <taxon>Dactylogyridea</taxon>
        <taxon>Ancyrocephalidae</taxon>
        <taxon>Cichlidogyrus</taxon>
    </lineage>
</organism>
<accession>A0ABD2PLE0</accession>
<dbReference type="AlphaFoldDB" id="A0ABD2PLE0"/>
<feature type="compositionally biased region" description="Basic and acidic residues" evidence="1">
    <location>
        <begin position="52"/>
        <end position="69"/>
    </location>
</feature>
<name>A0ABD2PLE0_9PLAT</name>
<feature type="compositionally biased region" description="Polar residues" evidence="1">
    <location>
        <begin position="201"/>
        <end position="211"/>
    </location>
</feature>